<gene>
    <name evidence="3" type="ORF">S06H3_43655</name>
</gene>
<organism evidence="3">
    <name type="scientific">marine sediment metagenome</name>
    <dbReference type="NCBI Taxonomy" id="412755"/>
    <lineage>
        <taxon>unclassified sequences</taxon>
        <taxon>metagenomes</taxon>
        <taxon>ecological metagenomes</taxon>
    </lineage>
</organism>
<feature type="region of interest" description="Disordered" evidence="2">
    <location>
        <begin position="126"/>
        <end position="161"/>
    </location>
</feature>
<reference evidence="3" key="1">
    <citation type="journal article" date="2014" name="Front. Microbiol.">
        <title>High frequency of phylogenetically diverse reductive dehalogenase-homologous genes in deep subseafloor sedimentary metagenomes.</title>
        <authorList>
            <person name="Kawai M."/>
            <person name="Futagami T."/>
            <person name="Toyoda A."/>
            <person name="Takaki Y."/>
            <person name="Nishi S."/>
            <person name="Hori S."/>
            <person name="Arai W."/>
            <person name="Tsubouchi T."/>
            <person name="Morono Y."/>
            <person name="Uchiyama I."/>
            <person name="Ito T."/>
            <person name="Fujiyama A."/>
            <person name="Inagaki F."/>
            <person name="Takami H."/>
        </authorList>
    </citation>
    <scope>NUCLEOTIDE SEQUENCE</scope>
    <source>
        <strain evidence="3">Expedition CK06-06</strain>
    </source>
</reference>
<evidence type="ECO:0000256" key="1">
    <source>
        <dbReference type="SAM" id="Coils"/>
    </source>
</evidence>
<comment type="caution">
    <text evidence="3">The sequence shown here is derived from an EMBL/GenBank/DDBJ whole genome shotgun (WGS) entry which is preliminary data.</text>
</comment>
<name>X1MQ10_9ZZZZ</name>
<feature type="compositionally biased region" description="Basic and acidic residues" evidence="2">
    <location>
        <begin position="146"/>
        <end position="161"/>
    </location>
</feature>
<dbReference type="AlphaFoldDB" id="X1MQ10"/>
<accession>X1MQ10</accession>
<dbReference type="EMBL" id="BARV01027091">
    <property type="protein sequence ID" value="GAI33747.1"/>
    <property type="molecule type" value="Genomic_DNA"/>
</dbReference>
<sequence>LDRLIEENVEEREKKEKELELKRNEIGKWKKILDGEKPLKQYGTIGISPTIKDYIWDRLPTDFKYDDVKAFFKEFYEEKLGRKRKESSYGTYASRYIKYFKEHDPPIMSWDEYDYSKNVDKYKTVGKEPEEKEEELYIPPETGRFAADKGPERKEEKIRNR</sequence>
<protein>
    <submittedName>
        <fullName evidence="3">Uncharacterized protein</fullName>
    </submittedName>
</protein>
<feature type="coiled-coil region" evidence="1">
    <location>
        <begin position="1"/>
        <end position="32"/>
    </location>
</feature>
<keyword evidence="1" id="KW-0175">Coiled coil</keyword>
<evidence type="ECO:0000256" key="2">
    <source>
        <dbReference type="SAM" id="MobiDB-lite"/>
    </source>
</evidence>
<evidence type="ECO:0000313" key="3">
    <source>
        <dbReference type="EMBL" id="GAI33747.1"/>
    </source>
</evidence>
<proteinExistence type="predicted"/>
<feature type="non-terminal residue" evidence="3">
    <location>
        <position position="1"/>
    </location>
</feature>